<gene>
    <name evidence="3" type="ORF">BTUL_0064g00160</name>
</gene>
<evidence type="ECO:0000256" key="2">
    <source>
        <dbReference type="SAM" id="Phobius"/>
    </source>
</evidence>
<feature type="transmembrane region" description="Helical" evidence="2">
    <location>
        <begin position="503"/>
        <end position="526"/>
    </location>
</feature>
<sequence length="587" mass="65117">MSHAYDPVNTSPQIEMTNSTPTSTFRPSPPTQTSSSNLSHSNSAATLLPHEQNYSHFESHFHKPEQSYTTVPYKPKTGKQFWHILLKSLARWLITLVLCIAYLLALRVWNKKGTVTEASKRIFNAITTGISIALGINIATSLKDMALNARWAILHARKRNLYELDLTLHADSLMDLGKLAFVSKRPMVFIMAISWLIFNLFVQAAIAAISLTYGFDTSTESYLFTPGNVMVPDMRHLSNTTNPHFEDEEITAHAYGGLAWNFGIGSSIEDLPAQGDIYQGLISNYSIWQDQPNNKMVFVFTESSSASTQKTGSLSVYTKRTLEMHYSCSSYKVTHFNDTNGFFNTSNPDINPVYLSSWAPDATTFFAESDYLCPDNTPRCSVIQALETSDTDTEWYYTCNITLSQTLNDDKNISYISDAMSWVSAAAIANTGYTYGASSQQTSSYPQKTIWGTPMHGNASRIGTQITAFGLTSLSLAAAFNPSTSHPGLEPHTGFALSINHSFFFLLIVFLIPLVQFVMCFVVAVWSNSVQVGDDAYIGMSLLLRPIADALFGVSGGVDNRAFREAKKRVLVRYERGVDGRWGFAMS</sequence>
<keyword evidence="2" id="KW-1133">Transmembrane helix</keyword>
<feature type="transmembrane region" description="Helical" evidence="2">
    <location>
        <begin position="89"/>
        <end position="110"/>
    </location>
</feature>
<comment type="caution">
    <text evidence="3">The sequence shown here is derived from an EMBL/GenBank/DDBJ whole genome shotgun (WGS) entry which is preliminary data.</text>
</comment>
<feature type="transmembrane region" description="Helical" evidence="2">
    <location>
        <begin position="538"/>
        <end position="558"/>
    </location>
</feature>
<evidence type="ECO:0000313" key="4">
    <source>
        <dbReference type="Proteomes" id="UP000297777"/>
    </source>
</evidence>
<keyword evidence="2" id="KW-0472">Membrane</keyword>
<keyword evidence="4" id="KW-1185">Reference proteome</keyword>
<feature type="transmembrane region" description="Helical" evidence="2">
    <location>
        <begin position="188"/>
        <end position="215"/>
    </location>
</feature>
<dbReference type="EMBL" id="PQXH01000064">
    <property type="protein sequence ID" value="TGO13716.1"/>
    <property type="molecule type" value="Genomic_DNA"/>
</dbReference>
<protein>
    <submittedName>
        <fullName evidence="3">Uncharacterized protein</fullName>
    </submittedName>
</protein>
<dbReference type="AlphaFoldDB" id="A0A4Z1EMT9"/>
<proteinExistence type="predicted"/>
<organism evidence="3 4">
    <name type="scientific">Botrytis tulipae</name>
    <dbReference type="NCBI Taxonomy" id="87230"/>
    <lineage>
        <taxon>Eukaryota</taxon>
        <taxon>Fungi</taxon>
        <taxon>Dikarya</taxon>
        <taxon>Ascomycota</taxon>
        <taxon>Pezizomycotina</taxon>
        <taxon>Leotiomycetes</taxon>
        <taxon>Helotiales</taxon>
        <taxon>Sclerotiniaceae</taxon>
        <taxon>Botrytis</taxon>
    </lineage>
</organism>
<dbReference type="Proteomes" id="UP000297777">
    <property type="component" value="Unassembled WGS sequence"/>
</dbReference>
<dbReference type="OrthoDB" id="3596604at2759"/>
<feature type="transmembrane region" description="Helical" evidence="2">
    <location>
        <begin position="122"/>
        <end position="142"/>
    </location>
</feature>
<name>A0A4Z1EMT9_9HELO</name>
<evidence type="ECO:0000313" key="3">
    <source>
        <dbReference type="EMBL" id="TGO13716.1"/>
    </source>
</evidence>
<evidence type="ECO:0000256" key="1">
    <source>
        <dbReference type="SAM" id="MobiDB-lite"/>
    </source>
</evidence>
<feature type="region of interest" description="Disordered" evidence="1">
    <location>
        <begin position="1"/>
        <end position="42"/>
    </location>
</feature>
<reference evidence="3 4" key="1">
    <citation type="submission" date="2017-12" db="EMBL/GenBank/DDBJ databases">
        <title>Comparative genomics of Botrytis spp.</title>
        <authorList>
            <person name="Valero-Jimenez C.A."/>
            <person name="Tapia P."/>
            <person name="Veloso J."/>
            <person name="Silva-Moreno E."/>
            <person name="Staats M."/>
            <person name="Valdes J.H."/>
            <person name="Van Kan J.A.L."/>
        </authorList>
    </citation>
    <scope>NUCLEOTIDE SEQUENCE [LARGE SCALE GENOMIC DNA]</scope>
    <source>
        <strain evidence="3 4">Bt9001</strain>
    </source>
</reference>
<accession>A0A4Z1EMT9</accession>
<keyword evidence="2" id="KW-0812">Transmembrane</keyword>
<feature type="compositionally biased region" description="Low complexity" evidence="1">
    <location>
        <begin position="17"/>
        <end position="42"/>
    </location>
</feature>